<dbReference type="EMBL" id="CACVKT020006850">
    <property type="protein sequence ID" value="CAC5403802.1"/>
    <property type="molecule type" value="Genomic_DNA"/>
</dbReference>
<sequence length="915" mass="101825">MYHVYSNLYDIGKEDDVHDSLHNQLEHPIQELTSDERQVISDVSMDGSCCSGDDSSVCSEEKYKDILMPQVFEDAHPLAKKLQDCITEGKLAEESFMYKYLTNVFKFAMKNGSESFQWDPEVIKFFNTVKYLGGQKSFNFVRGPGFLGSGRRGIKHVNNLSDFNLCGPSTHALRKCQAGFSTQSGVYSSLMNAFYQNALLEKALVSPLFSSDTVHIIPCCLAADGTALTPGLEYANTHYCVVGLTDSLNADYIKANPIANNLHLKSQMVTEADVSFLTSLDNGASMPVSVHYLPKSFSGEQMKDMFIETALSVQICASCLVDCIKTNISIVNKNIVQDVCISHCQSCWDTQELCEQCMRLGHVSYYPALRSFSKCTDKGIKCVKVAVFSLVTDCEEHNKKVMESFDEVKLQNPSLNQAVMISDCVHVGKSLKCSWANWFIIVENCRTNLVFMRTLRDHGDAHLKAELCKLLSLECLRNKDRMAVDPILRLTAAQINELLNNVRGYWKSNLSNTYAHPVGICTGPFGFLLAIDILDEETACGRLLEIRLHYPPNVKVLQILDGPLTGDLCYLNGGVYICGNRPGKILYYEIQHKVKLQVSKIRSKRELEDNLEMRHLSTIGTMPILRARLDNHLKQIVKKHPKINHILLSKNIVPTAICGESDFLFCFDDITKCLFQINISFDGIGVNGNAILLHQMNDVQCVDGIIKSNTKLICTTKGVECGIVAFDLESGAQQTIIAKQGLNGLGLLGESIVVGDEVNHSVSVFNTENNTLKPIAGNGTKGYKDDTNTSSRFSQLFGICTEGNSVFVTDPACGRIAVVSDLFGTRMFLKVWGIQNRGHIEFRISNEVRVTEETMNMPNEILVDEILDDSDNSDEYDSSSNSDDSHDTQEQTENENIGHISRSGRVIRATVRLDL</sequence>
<dbReference type="AlphaFoldDB" id="A0A6J8D8X0"/>
<dbReference type="Proteomes" id="UP000507470">
    <property type="component" value="Unassembled WGS sequence"/>
</dbReference>
<evidence type="ECO:0000313" key="3">
    <source>
        <dbReference type="Proteomes" id="UP000507470"/>
    </source>
</evidence>
<dbReference type="OrthoDB" id="5981398at2759"/>
<reference evidence="2 3" key="1">
    <citation type="submission" date="2020-06" db="EMBL/GenBank/DDBJ databases">
        <authorList>
            <person name="Li R."/>
            <person name="Bekaert M."/>
        </authorList>
    </citation>
    <scope>NUCLEOTIDE SEQUENCE [LARGE SCALE GENOMIC DNA]</scope>
    <source>
        <strain evidence="3">wild</strain>
    </source>
</reference>
<accession>A0A6J8D8X0</accession>
<evidence type="ECO:0000313" key="2">
    <source>
        <dbReference type="EMBL" id="CAC5403802.1"/>
    </source>
</evidence>
<gene>
    <name evidence="2" type="ORF">MCOR_37667</name>
</gene>
<organism evidence="2 3">
    <name type="scientific">Mytilus coruscus</name>
    <name type="common">Sea mussel</name>
    <dbReference type="NCBI Taxonomy" id="42192"/>
    <lineage>
        <taxon>Eukaryota</taxon>
        <taxon>Metazoa</taxon>
        <taxon>Spiralia</taxon>
        <taxon>Lophotrochozoa</taxon>
        <taxon>Mollusca</taxon>
        <taxon>Bivalvia</taxon>
        <taxon>Autobranchia</taxon>
        <taxon>Pteriomorphia</taxon>
        <taxon>Mytilida</taxon>
        <taxon>Mytiloidea</taxon>
        <taxon>Mytilidae</taxon>
        <taxon>Mytilinae</taxon>
        <taxon>Mytilus</taxon>
    </lineage>
</organism>
<evidence type="ECO:0000256" key="1">
    <source>
        <dbReference type="SAM" id="MobiDB-lite"/>
    </source>
</evidence>
<name>A0A6J8D8X0_MYTCO</name>
<feature type="region of interest" description="Disordered" evidence="1">
    <location>
        <begin position="870"/>
        <end position="901"/>
    </location>
</feature>
<proteinExistence type="predicted"/>
<protein>
    <submittedName>
        <fullName evidence="2">Uncharacterized protein</fullName>
    </submittedName>
</protein>
<keyword evidence="3" id="KW-1185">Reference proteome</keyword>
<dbReference type="SUPFAM" id="SSF63825">
    <property type="entry name" value="YWTD domain"/>
    <property type="match status" value="1"/>
</dbReference>